<dbReference type="EMBL" id="MFWB01000017">
    <property type="protein sequence ID" value="OGJ08778.1"/>
    <property type="molecule type" value="Genomic_DNA"/>
</dbReference>
<proteinExistence type="predicted"/>
<dbReference type="Pfam" id="PF00078">
    <property type="entry name" value="RVT_1"/>
    <property type="match status" value="1"/>
</dbReference>
<feature type="domain" description="Reverse transcriptase" evidence="1">
    <location>
        <begin position="1"/>
        <end position="291"/>
    </location>
</feature>
<dbReference type="InterPro" id="IPR043502">
    <property type="entry name" value="DNA/RNA_pol_sf"/>
</dbReference>
<comment type="caution">
    <text evidence="2">The sequence shown here is derived from an EMBL/GenBank/DDBJ whole genome shotgun (WGS) entry which is preliminary data.</text>
</comment>
<dbReference type="PANTHER" id="PTHR34047:SF8">
    <property type="entry name" value="PROTEIN YKFC"/>
    <property type="match status" value="1"/>
</dbReference>
<dbReference type="Gene3D" id="3.30.70.270">
    <property type="match status" value="1"/>
</dbReference>
<evidence type="ECO:0000313" key="3">
    <source>
        <dbReference type="Proteomes" id="UP000177047"/>
    </source>
</evidence>
<dbReference type="Proteomes" id="UP000177047">
    <property type="component" value="Unassembled WGS sequence"/>
</dbReference>
<name>A0A1F6YR31_9BACT</name>
<dbReference type="PROSITE" id="PS50878">
    <property type="entry name" value="RT_POL"/>
    <property type="match status" value="1"/>
</dbReference>
<dbReference type="SUPFAM" id="SSF56672">
    <property type="entry name" value="DNA/RNA polymerases"/>
    <property type="match status" value="1"/>
</dbReference>
<dbReference type="CDD" id="cd01651">
    <property type="entry name" value="RT_G2_intron"/>
    <property type="match status" value="1"/>
</dbReference>
<accession>A0A1F6YR31</accession>
<protein>
    <recommendedName>
        <fullName evidence="1">Reverse transcriptase domain-containing protein</fullName>
    </recommendedName>
</protein>
<dbReference type="InterPro" id="IPR043128">
    <property type="entry name" value="Rev_trsase/Diguanyl_cyclase"/>
</dbReference>
<dbReference type="AlphaFoldDB" id="A0A1F6YR31"/>
<evidence type="ECO:0000259" key="1">
    <source>
        <dbReference type="PROSITE" id="PS50878"/>
    </source>
</evidence>
<dbReference type="STRING" id="1801803.A2356_02360"/>
<dbReference type="InterPro" id="IPR051083">
    <property type="entry name" value="GrpII_Intron_Splice-Mob/Def"/>
</dbReference>
<reference evidence="2 3" key="1">
    <citation type="journal article" date="2016" name="Nat. Commun.">
        <title>Thousands of microbial genomes shed light on interconnected biogeochemical processes in an aquifer system.</title>
        <authorList>
            <person name="Anantharaman K."/>
            <person name="Brown C.T."/>
            <person name="Hug L.A."/>
            <person name="Sharon I."/>
            <person name="Castelle C.J."/>
            <person name="Probst A.J."/>
            <person name="Thomas B.C."/>
            <person name="Singh A."/>
            <person name="Wilkins M.J."/>
            <person name="Karaoz U."/>
            <person name="Brodie E.L."/>
            <person name="Williams K.H."/>
            <person name="Hubbard S.S."/>
            <person name="Banfield J.F."/>
        </authorList>
    </citation>
    <scope>NUCLEOTIDE SEQUENCE [LARGE SCALE GENOMIC DNA]</scope>
</reference>
<organism evidence="2 3">
    <name type="scientific">Candidatus Nomurabacteria bacterium RIFOXYB1_FULL_39_16</name>
    <dbReference type="NCBI Taxonomy" id="1801803"/>
    <lineage>
        <taxon>Bacteria</taxon>
        <taxon>Candidatus Nomuraibacteriota</taxon>
    </lineage>
</organism>
<dbReference type="InterPro" id="IPR000477">
    <property type="entry name" value="RT_dom"/>
</dbReference>
<sequence>MSRIKFIHTYDNIISLENLLMAWKEFIVGKKSRKDVQEFQRNLMTNIISLHQDLKNRVYVHGGYYAFKISDPKPRDIRKATVRDRLLHHAIYRVLYPHFDSKFIHDSYSCRLEKGTHRAIDRFRDFHRKVSKNNTKTCWILKCDIRKFFANIDHKILKEILSRTVLDTDILWLLGQVIDSFRTDKSCLVENPISTMVETSKGLPLGNLTSQLLVNIYMNEFDQFVKRKLKVKHYIRYADDFVVLSQDKEYLQNTLEQMKEFLENKLKLNMHPDKVYIKTIASGVDFLGWVSFPKHRVLRTSTKRRMLKKLKNNPKEETRQSYLGMLGHGDAYELKKALTLKK</sequence>
<gene>
    <name evidence="2" type="ORF">A2356_02360</name>
</gene>
<dbReference type="PANTHER" id="PTHR34047">
    <property type="entry name" value="NUCLEAR INTRON MATURASE 1, MITOCHONDRIAL-RELATED"/>
    <property type="match status" value="1"/>
</dbReference>
<evidence type="ECO:0000313" key="2">
    <source>
        <dbReference type="EMBL" id="OGJ08778.1"/>
    </source>
</evidence>